<dbReference type="Pfam" id="PF02985">
    <property type="entry name" value="HEAT"/>
    <property type="match status" value="1"/>
</dbReference>
<dbReference type="SMART" id="SM00320">
    <property type="entry name" value="WD40"/>
    <property type="match status" value="4"/>
</dbReference>
<feature type="compositionally biased region" description="Basic and acidic residues" evidence="4">
    <location>
        <begin position="1126"/>
        <end position="1137"/>
    </location>
</feature>
<dbReference type="GO" id="GO:0030307">
    <property type="term" value="P:positive regulation of cell growth"/>
    <property type="evidence" value="ECO:0007669"/>
    <property type="project" value="TreeGrafter"/>
</dbReference>
<reference evidence="6" key="1">
    <citation type="submission" date="2020-11" db="EMBL/GenBank/DDBJ databases">
        <authorList>
            <consortium name="DOE Joint Genome Institute"/>
            <person name="Ahrendt S."/>
            <person name="Riley R."/>
            <person name="Andreopoulos W."/>
            <person name="LaButti K."/>
            <person name="Pangilinan J."/>
            <person name="Ruiz-duenas F.J."/>
            <person name="Barrasa J.M."/>
            <person name="Sanchez-Garcia M."/>
            <person name="Camarero S."/>
            <person name="Miyauchi S."/>
            <person name="Serrano A."/>
            <person name="Linde D."/>
            <person name="Babiker R."/>
            <person name="Drula E."/>
            <person name="Ayuso-Fernandez I."/>
            <person name="Pacheco R."/>
            <person name="Padilla G."/>
            <person name="Ferreira P."/>
            <person name="Barriuso J."/>
            <person name="Kellner H."/>
            <person name="Castanera R."/>
            <person name="Alfaro M."/>
            <person name="Ramirez L."/>
            <person name="Pisabarro A.G."/>
            <person name="Kuo A."/>
            <person name="Tritt A."/>
            <person name="Lipzen A."/>
            <person name="He G."/>
            <person name="Yan M."/>
            <person name="Ng V."/>
            <person name="Cullen D."/>
            <person name="Martin F."/>
            <person name="Rosso M.-N."/>
            <person name="Henrissat B."/>
            <person name="Hibbett D."/>
            <person name="Martinez A.T."/>
            <person name="Grigoriev I.V."/>
        </authorList>
    </citation>
    <scope>NUCLEOTIDE SEQUENCE</scope>
    <source>
        <strain evidence="6">AH 44721</strain>
    </source>
</reference>
<dbReference type="InterPro" id="IPR000357">
    <property type="entry name" value="HEAT"/>
</dbReference>
<comment type="similarity">
    <text evidence="1">Belongs to the WD repeat RAPTOR family.</text>
</comment>
<organism evidence="6 7">
    <name type="scientific">Gymnopilus junonius</name>
    <name type="common">Spectacular rustgill mushroom</name>
    <name type="synonym">Gymnopilus spectabilis subsp. junonius</name>
    <dbReference type="NCBI Taxonomy" id="109634"/>
    <lineage>
        <taxon>Eukaryota</taxon>
        <taxon>Fungi</taxon>
        <taxon>Dikarya</taxon>
        <taxon>Basidiomycota</taxon>
        <taxon>Agaricomycotina</taxon>
        <taxon>Agaricomycetes</taxon>
        <taxon>Agaricomycetidae</taxon>
        <taxon>Agaricales</taxon>
        <taxon>Agaricineae</taxon>
        <taxon>Hymenogastraceae</taxon>
        <taxon>Gymnopilus</taxon>
    </lineage>
</organism>
<feature type="compositionally biased region" description="Gly residues" evidence="4">
    <location>
        <begin position="909"/>
        <end position="927"/>
    </location>
</feature>
<evidence type="ECO:0000256" key="3">
    <source>
        <dbReference type="ARBA" id="ARBA00022737"/>
    </source>
</evidence>
<feature type="region of interest" description="Disordered" evidence="4">
    <location>
        <begin position="562"/>
        <end position="595"/>
    </location>
</feature>
<dbReference type="SMART" id="SM01302">
    <property type="entry name" value="Raptor_N"/>
    <property type="match status" value="1"/>
</dbReference>
<feature type="compositionally biased region" description="Basic residues" evidence="4">
    <location>
        <begin position="1208"/>
        <end position="1219"/>
    </location>
</feature>
<accession>A0A9P5NJQ4</accession>
<dbReference type="PANTHER" id="PTHR12848:SF16">
    <property type="entry name" value="REGULATORY-ASSOCIATED PROTEIN OF MTOR"/>
    <property type="match status" value="1"/>
</dbReference>
<keyword evidence="3" id="KW-0677">Repeat</keyword>
<feature type="domain" description="Raptor N-terminal CASPase-like" evidence="5">
    <location>
        <begin position="145"/>
        <end position="298"/>
    </location>
</feature>
<feature type="region of interest" description="Disordered" evidence="4">
    <location>
        <begin position="1208"/>
        <end position="1241"/>
    </location>
</feature>
<dbReference type="PRINTS" id="PR01547">
    <property type="entry name" value="YEAST176DUF"/>
</dbReference>
<keyword evidence="7" id="KW-1185">Reference proteome</keyword>
<dbReference type="GO" id="GO:0071230">
    <property type="term" value="P:cellular response to amino acid stimulus"/>
    <property type="evidence" value="ECO:0007669"/>
    <property type="project" value="TreeGrafter"/>
</dbReference>
<protein>
    <recommendedName>
        <fullName evidence="5">Raptor N-terminal CASPase-like domain-containing protein</fullName>
    </recommendedName>
</protein>
<dbReference type="GO" id="GO:0030674">
    <property type="term" value="F:protein-macromolecule adaptor activity"/>
    <property type="evidence" value="ECO:0007669"/>
    <property type="project" value="TreeGrafter"/>
</dbReference>
<evidence type="ECO:0000256" key="1">
    <source>
        <dbReference type="ARBA" id="ARBA00009257"/>
    </source>
</evidence>
<feature type="compositionally biased region" description="Polar residues" evidence="4">
    <location>
        <begin position="490"/>
        <end position="500"/>
    </location>
</feature>
<dbReference type="InterPro" id="IPR004083">
    <property type="entry name" value="Raptor"/>
</dbReference>
<comment type="caution">
    <text evidence="6">The sequence shown here is derived from an EMBL/GenBank/DDBJ whole genome shotgun (WGS) entry which is preliminary data.</text>
</comment>
<dbReference type="InterPro" id="IPR016024">
    <property type="entry name" value="ARM-type_fold"/>
</dbReference>
<dbReference type="PANTHER" id="PTHR12848">
    <property type="entry name" value="REGULATORY-ASSOCIATED PROTEIN OF MTOR"/>
    <property type="match status" value="1"/>
</dbReference>
<name>A0A9P5NJQ4_GYMJU</name>
<feature type="region of interest" description="Disordered" evidence="4">
    <location>
        <begin position="1"/>
        <end position="115"/>
    </location>
</feature>
<evidence type="ECO:0000313" key="7">
    <source>
        <dbReference type="Proteomes" id="UP000724874"/>
    </source>
</evidence>
<dbReference type="InterPro" id="IPR029347">
    <property type="entry name" value="Raptor_N"/>
</dbReference>
<feature type="compositionally biased region" description="Low complexity" evidence="4">
    <location>
        <begin position="72"/>
        <end position="86"/>
    </location>
</feature>
<evidence type="ECO:0000313" key="6">
    <source>
        <dbReference type="EMBL" id="KAF8893677.1"/>
    </source>
</evidence>
<dbReference type="Pfam" id="PF14538">
    <property type="entry name" value="Raptor_N"/>
    <property type="match status" value="1"/>
</dbReference>
<evidence type="ECO:0000256" key="2">
    <source>
        <dbReference type="ARBA" id="ARBA00022574"/>
    </source>
</evidence>
<dbReference type="Gene3D" id="2.130.10.10">
    <property type="entry name" value="YVTN repeat-like/Quinoprotein amine dehydrogenase"/>
    <property type="match status" value="1"/>
</dbReference>
<dbReference type="InterPro" id="IPR015943">
    <property type="entry name" value="WD40/YVTN_repeat-like_dom_sf"/>
</dbReference>
<feature type="compositionally biased region" description="Low complexity" evidence="4">
    <location>
        <begin position="47"/>
        <end position="59"/>
    </location>
</feature>
<feature type="compositionally biased region" description="Low complexity" evidence="4">
    <location>
        <begin position="1039"/>
        <end position="1051"/>
    </location>
</feature>
<evidence type="ECO:0000259" key="5">
    <source>
        <dbReference type="SMART" id="SM01302"/>
    </source>
</evidence>
<dbReference type="GO" id="GO:0031929">
    <property type="term" value="P:TOR signaling"/>
    <property type="evidence" value="ECO:0007669"/>
    <property type="project" value="InterPro"/>
</dbReference>
<dbReference type="InterPro" id="IPR036322">
    <property type="entry name" value="WD40_repeat_dom_sf"/>
</dbReference>
<feature type="compositionally biased region" description="Polar residues" evidence="4">
    <location>
        <begin position="1"/>
        <end position="12"/>
    </location>
</feature>
<feature type="compositionally biased region" description="Low complexity" evidence="4">
    <location>
        <begin position="568"/>
        <end position="588"/>
    </location>
</feature>
<dbReference type="Gene3D" id="1.25.10.10">
    <property type="entry name" value="Leucine-rich Repeat Variant"/>
    <property type="match status" value="1"/>
</dbReference>
<dbReference type="EMBL" id="JADNYJ010000066">
    <property type="protein sequence ID" value="KAF8893677.1"/>
    <property type="molecule type" value="Genomic_DNA"/>
</dbReference>
<dbReference type="SUPFAM" id="SSF50978">
    <property type="entry name" value="WD40 repeat-like"/>
    <property type="match status" value="1"/>
</dbReference>
<gene>
    <name evidence="6" type="ORF">CPB84DRAFT_1934723</name>
</gene>
<dbReference type="GO" id="GO:0010506">
    <property type="term" value="P:regulation of autophagy"/>
    <property type="evidence" value="ECO:0007669"/>
    <property type="project" value="TreeGrafter"/>
</dbReference>
<feature type="compositionally biased region" description="Low complexity" evidence="4">
    <location>
        <begin position="1220"/>
        <end position="1236"/>
    </location>
</feature>
<dbReference type="SUPFAM" id="SSF48371">
    <property type="entry name" value="ARM repeat"/>
    <property type="match status" value="1"/>
</dbReference>
<feature type="region of interest" description="Disordered" evidence="4">
    <location>
        <begin position="1123"/>
        <end position="1187"/>
    </location>
</feature>
<feature type="region of interest" description="Disordered" evidence="4">
    <location>
        <begin position="490"/>
        <end position="527"/>
    </location>
</feature>
<feature type="region of interest" description="Disordered" evidence="4">
    <location>
        <begin position="1008"/>
        <end position="1066"/>
    </location>
</feature>
<dbReference type="GO" id="GO:0009267">
    <property type="term" value="P:cellular response to starvation"/>
    <property type="evidence" value="ECO:0007669"/>
    <property type="project" value="TreeGrafter"/>
</dbReference>
<keyword evidence="2" id="KW-0853">WD repeat</keyword>
<evidence type="ECO:0000256" key="4">
    <source>
        <dbReference type="SAM" id="MobiDB-lite"/>
    </source>
</evidence>
<sequence length="1669" mass="182238">MNSAQTQAQTRANGPKFATGAGNWPRVNGADGRTQSSDSSTEREYSNRSTSRSDPSSHSQARGPNGRHHHNASLSNSNSNSTSTNTHNHRHSPEGRISASIETSSDPSPPIPFWSAKRHLTCGNPTPGPPWSSKNIAWRGSAPGKLKTANAALVLCLNIDVDPPDVVKTNPCAVLECWVDPHTMPSEKALQAIGSNLQHQFEGLSLKIAYKPILDPSLEDLRRFCQQSRKQAKDDAVLFYYNGHGVPKPTASGELWCFNKSYTQYIPVSLQEIQGWLGSPGVYIWDCSAAGNLLTNFNIYAERRDHEVNTMHGGYPEGVQPMMNSLQLAACGANETLPSCPELPADVFTSCLTSPIDIALRYFIMNHHLPNNTTQDMVMQLPGDLKDRRTPLGELNWIFTAITDTIAWTTFSRDTFTRLYRCDLLIASLFRNFLLAERIMKNHHCTPHTYPPLPSTNTHPLWATWDLAVDTCLRQLPDLLSKSASPTSFNLSVPSGSGTTPGRIGSTARVDPSTGRVTAVASTSGGTGEKPYVYVPSRFFADQLTAFEVWISRGGSALTRKGENGYLSGASTSTPTSTNPSGKSTEPVAPTPAPAPAVEIDQHAIDHHLVPRKPPDQLPIVLQVLLSQPHRLRALILLSQFVDLGPWAVHLVLTIGIFPYISKLLQAQGQDLRPVLIFIWARILAVDASVQTDLYNNQGYKYFANILGLKNEDNLPNSSEHKAMSCWNERVFDNCYERLEDHDFLLRQWTALCIAQMWDGNDEIKVYGVDRGTQDKLITMLSDDSAEVRAAALYALGTFMGASGSADALKQGSGGSGTMYQLEERVHFRMEVAVATGATLAIKDDASPMCRKELLVVVSCLVKEWRGYFVVCAWIYWEEDRRWRAGGAGAGGAGSSAAYGSSSAASHGLGHGSQGPYGHGGGHGQGHGHLQEEDITTQAVSEWLDSFGDDEMLREENRVLLSSFFTIYVLLLDLTVDPYEEVATNAQTIADYITALLLESPFTRLESTSLHVPPADGKRGSGGSSGSGSPQLSTRSRVPSLASPSLPHLPYTHPPPSPSYSDRPGMARQDSIASTLVGSTIKRTSSFANALKNFAGGIAFPGGSGDGDGRASPSLASTLLPSQLRPAEKHHDYRGDVSRPPSPNMNLARYTSPYPPSPAASSDGGTPQSYFDMHGGPGQGQQKASSHAEFLPCDVMEALMEEDMERLRARRKATRRSHQHQYGSHGSGGLPSPSNSTFSMDSNGSSVILGLGTGAGIRDMLPLKSTFYDWCAEYFKEPQMRQAEADEPGSVQYNYQVWRQLRNEQVIKETDTQAQMAETGRWDRAVASFSVSGYPLTMAFHSYDKHLVLANEHDMISVFDWQTRKRLNYFCNGNPKGTSITALEIINQDVGGIILTGSADGIVRLYRNYDPTLEQGPLQMVSAFRGLNEMVQSRQGTGVVFDWKQSSGFLLIGGDSRVIKVWDAGTETQGLDLETNSESPVTAITSDSGSSKTFLASFADGVVKLFDRRLEDEDAIVRTYADRASWVQNVRWHPTLSGQFLSAGIDGQVKLFDLRGNDYAAQTWNVHPYGLSSFDVHPIANVFAATSAITPTYWRSQRIAVQNLSKTMPLTKFDVTTGLNIPPVRGLPSPFIPRSSSLVFHPLQMLYATGEPDGTVMVRGCSPITNINQ</sequence>
<dbReference type="InterPro" id="IPR011989">
    <property type="entry name" value="ARM-like"/>
</dbReference>
<dbReference type="InterPro" id="IPR001680">
    <property type="entry name" value="WD40_rpt"/>
</dbReference>
<feature type="region of interest" description="Disordered" evidence="4">
    <location>
        <begin position="904"/>
        <end position="930"/>
    </location>
</feature>
<dbReference type="Proteomes" id="UP000724874">
    <property type="component" value="Unassembled WGS sequence"/>
</dbReference>
<dbReference type="GO" id="GO:0031931">
    <property type="term" value="C:TORC1 complex"/>
    <property type="evidence" value="ECO:0007669"/>
    <property type="project" value="InterPro"/>
</dbReference>
<proteinExistence type="inferred from homology"/>
<dbReference type="GO" id="GO:0005737">
    <property type="term" value="C:cytoplasm"/>
    <property type="evidence" value="ECO:0007669"/>
    <property type="project" value="TreeGrafter"/>
</dbReference>
<dbReference type="OrthoDB" id="10262360at2759"/>